<dbReference type="PANTHER" id="PTHR32166">
    <property type="entry name" value="OSJNBA0013A04.12 PROTEIN"/>
    <property type="match status" value="1"/>
</dbReference>
<dbReference type="SUPFAM" id="SSF53098">
    <property type="entry name" value="Ribonuclease H-like"/>
    <property type="match status" value="1"/>
</dbReference>
<evidence type="ECO:0000313" key="4">
    <source>
        <dbReference type="Proteomes" id="UP000235145"/>
    </source>
</evidence>
<dbReference type="GO" id="GO:0046983">
    <property type="term" value="F:protein dimerization activity"/>
    <property type="evidence" value="ECO:0007669"/>
    <property type="project" value="InterPro"/>
</dbReference>
<comment type="caution">
    <text evidence="3">The sequence shown here is derived from an EMBL/GenBank/DDBJ whole genome shotgun (WGS) entry which is preliminary data.</text>
</comment>
<evidence type="ECO:0008006" key="5">
    <source>
        <dbReference type="Google" id="ProtNLM"/>
    </source>
</evidence>
<reference evidence="3 4" key="1">
    <citation type="journal article" date="2017" name="Nat. Commun.">
        <title>Genome assembly with in vitro proximity ligation data and whole-genome triplication in lettuce.</title>
        <authorList>
            <person name="Reyes-Chin-Wo S."/>
            <person name="Wang Z."/>
            <person name="Yang X."/>
            <person name="Kozik A."/>
            <person name="Arikit S."/>
            <person name="Song C."/>
            <person name="Xia L."/>
            <person name="Froenicke L."/>
            <person name="Lavelle D.O."/>
            <person name="Truco M.J."/>
            <person name="Xia R."/>
            <person name="Zhu S."/>
            <person name="Xu C."/>
            <person name="Xu H."/>
            <person name="Xu X."/>
            <person name="Cox K."/>
            <person name="Korf I."/>
            <person name="Meyers B.C."/>
            <person name="Michelmore R.W."/>
        </authorList>
    </citation>
    <scope>NUCLEOTIDE SEQUENCE [LARGE SCALE GENOMIC DNA]</scope>
    <source>
        <strain evidence="4">cv. Salinas</strain>
        <tissue evidence="3">Seedlings</tissue>
    </source>
</reference>
<evidence type="ECO:0000259" key="1">
    <source>
        <dbReference type="Pfam" id="PF04937"/>
    </source>
</evidence>
<dbReference type="Proteomes" id="UP000235145">
    <property type="component" value="Unassembled WGS sequence"/>
</dbReference>
<organism evidence="3 4">
    <name type="scientific">Lactuca sativa</name>
    <name type="common">Garden lettuce</name>
    <dbReference type="NCBI Taxonomy" id="4236"/>
    <lineage>
        <taxon>Eukaryota</taxon>
        <taxon>Viridiplantae</taxon>
        <taxon>Streptophyta</taxon>
        <taxon>Embryophyta</taxon>
        <taxon>Tracheophyta</taxon>
        <taxon>Spermatophyta</taxon>
        <taxon>Magnoliopsida</taxon>
        <taxon>eudicotyledons</taxon>
        <taxon>Gunneridae</taxon>
        <taxon>Pentapetalae</taxon>
        <taxon>asterids</taxon>
        <taxon>campanulids</taxon>
        <taxon>Asterales</taxon>
        <taxon>Asteraceae</taxon>
        <taxon>Cichorioideae</taxon>
        <taxon>Cichorieae</taxon>
        <taxon>Lactucinae</taxon>
        <taxon>Lactuca</taxon>
    </lineage>
</organism>
<dbReference type="InterPro" id="IPR007021">
    <property type="entry name" value="DUF659"/>
</dbReference>
<sequence length="630" mass="72925">MKFFVVTLGDGFFDACIPFNAATYDGFKIMIEAIGQFGPGLKPPSMYELRVSILNNKVKDVQKQLLEHEEEWADKGCSILSDGWRDLVVRKDIINFMVNSPKGSIFKRSLDVSDISKDADLWFRVLDKMVEEIGEKNVVQVVTDNASANVKVGKLLEAKIPILYWTPCAAHYIDLMLEFIGKQVPKVKSELKKSILAIGYIYSHVPLVNMMRKFTNQRILHRSAITRIATSFITLSQIHKQRVNLRNMVVSKEWEASKWSLDGRGIKVKSYFMHDMFWRNLRFLGLLMGEKYPAMSFIYEAMDRAKEAIRDSFSRPDDYKTTFEIIDCRWECQLHRPLHAAGHFLNPRIFYKDVSGVACEEVEKGLYDCITRLVPEQQVQDKISEELDKYRNAQGLFGNRMAVRHRETKSPVDWWGAYGSSTPNLKFFAIKVLSLTCSATSCEKIGVFFNIKSYFFLLEYVYYCWKMLEKKLFLQKKNTLHTKKRNRLAQERLNDMVFVKFNRSLERRAKDKENDHLILQEIDESIDWLIGRMEDESDDEVVFVGEDLTWRDVAHASGAYEPSYRTRASRVQNDGTRTSDINKGKTTVQPSHRHLVDEDVEEDIGVYSDDEGGDGVVQVVDEDDDMHRVL</sequence>
<accession>A0A9R1USR0</accession>
<dbReference type="Pfam" id="PF05699">
    <property type="entry name" value="Dimer_Tnp_hAT"/>
    <property type="match status" value="1"/>
</dbReference>
<evidence type="ECO:0000313" key="3">
    <source>
        <dbReference type="EMBL" id="KAJ0192432.1"/>
    </source>
</evidence>
<protein>
    <recommendedName>
        <fullName evidence="5">DUF659 domain-containing protein</fullName>
    </recommendedName>
</protein>
<dbReference type="PANTHER" id="PTHR32166:SF122">
    <property type="entry name" value="OS09G0499600 PROTEIN"/>
    <property type="match status" value="1"/>
</dbReference>
<dbReference type="InterPro" id="IPR012337">
    <property type="entry name" value="RNaseH-like_sf"/>
</dbReference>
<dbReference type="EMBL" id="NBSK02000008">
    <property type="protein sequence ID" value="KAJ0192432.1"/>
    <property type="molecule type" value="Genomic_DNA"/>
</dbReference>
<dbReference type="InterPro" id="IPR008906">
    <property type="entry name" value="HATC_C_dom"/>
</dbReference>
<evidence type="ECO:0000259" key="2">
    <source>
        <dbReference type="Pfam" id="PF05699"/>
    </source>
</evidence>
<gene>
    <name evidence="3" type="ORF">LSAT_V11C800430560</name>
</gene>
<feature type="domain" description="DUF659" evidence="1">
    <location>
        <begin position="44"/>
        <end position="189"/>
    </location>
</feature>
<proteinExistence type="predicted"/>
<dbReference type="Pfam" id="PF04937">
    <property type="entry name" value="DUF659"/>
    <property type="match status" value="1"/>
</dbReference>
<feature type="domain" description="HAT C-terminal dimerisation" evidence="2">
    <location>
        <begin position="407"/>
        <end position="444"/>
    </location>
</feature>
<keyword evidence="4" id="KW-1185">Reference proteome</keyword>
<name>A0A9R1USR0_LACSA</name>
<dbReference type="AlphaFoldDB" id="A0A9R1USR0"/>